<name>A0ABQ4S4S2_9HYPH</name>
<sequence length="428" mass="43621">MTMPRRVAPQAPTRRGWCPSLARPMPTGDGLLARVHPPLGRLTPRQAEAVAEAARTYGNGHIDVTARANLQIRGVGEATRAALAKALGAVGLGDVRDDGGPQRLTLTDPRAGLDADAWIDVEGLARAIEAAGVGIAGLPPKTLVAIEARPGRRDGPGSDADLRLVAIAPGTLALGLAAEEGSDWFGGIAEGGAPARVASILRDFARSGARRLRDLAPEARRRLAGELPPAPEPTGGAEAARPGLARAGEGLTLALDAPFGRCTADALLQLACWAARLGGDAIRLSASRGFVLTTRDEAAARAASEALAGHGFVLAPDDPRGAVAACPGAPACASGTTATLPDAAQLAEAFRPFAARGLRAHVSGCAKGCAHLAPSDLTLVGEGGAYGIVLRGGPDALPAIRMTFEAALDRVRRADATLPLDQAFRTPS</sequence>
<proteinExistence type="predicted"/>
<reference evidence="8" key="2">
    <citation type="submission" date="2021-08" db="EMBL/GenBank/DDBJ databases">
        <authorList>
            <person name="Tani A."/>
            <person name="Ola A."/>
            <person name="Ogura Y."/>
            <person name="Katsura K."/>
            <person name="Hayashi T."/>
        </authorList>
    </citation>
    <scope>NUCLEOTIDE SEQUENCE</scope>
    <source>
        <strain evidence="8">DSM 19015</strain>
    </source>
</reference>
<evidence type="ECO:0000313" key="8">
    <source>
        <dbReference type="EMBL" id="GJD96762.1"/>
    </source>
</evidence>
<dbReference type="Gene3D" id="3.90.480.10">
    <property type="entry name" value="Sulfite Reductase Hemoprotein,Domain 2"/>
    <property type="match status" value="1"/>
</dbReference>
<evidence type="ECO:0000256" key="6">
    <source>
        <dbReference type="ARBA" id="ARBA00023014"/>
    </source>
</evidence>
<dbReference type="PANTHER" id="PTHR32439">
    <property type="entry name" value="FERREDOXIN--NITRITE REDUCTASE, CHLOROPLASTIC"/>
    <property type="match status" value="1"/>
</dbReference>
<protein>
    <recommendedName>
        <fullName evidence="7">Nitrite/Sulfite reductase ferredoxin-like domain-containing protein</fullName>
    </recommendedName>
</protein>
<evidence type="ECO:0000256" key="3">
    <source>
        <dbReference type="ARBA" id="ARBA00022723"/>
    </source>
</evidence>
<evidence type="ECO:0000313" key="9">
    <source>
        <dbReference type="Proteomes" id="UP001055125"/>
    </source>
</evidence>
<keyword evidence="2" id="KW-0349">Heme</keyword>
<evidence type="ECO:0000256" key="4">
    <source>
        <dbReference type="ARBA" id="ARBA00023002"/>
    </source>
</evidence>
<dbReference type="NCBIfam" id="TIGR02435">
    <property type="entry name" value="CobG"/>
    <property type="match status" value="1"/>
</dbReference>
<dbReference type="InterPro" id="IPR012798">
    <property type="entry name" value="Cbl_synth_CobG-like"/>
</dbReference>
<organism evidence="8 9">
    <name type="scientific">Methylobacterium iners</name>
    <dbReference type="NCBI Taxonomy" id="418707"/>
    <lineage>
        <taxon>Bacteria</taxon>
        <taxon>Pseudomonadati</taxon>
        <taxon>Pseudomonadota</taxon>
        <taxon>Alphaproteobacteria</taxon>
        <taxon>Hyphomicrobiales</taxon>
        <taxon>Methylobacteriaceae</taxon>
        <taxon>Methylobacterium</taxon>
    </lineage>
</organism>
<dbReference type="InterPro" id="IPR051329">
    <property type="entry name" value="NIR_SIR_4Fe-4S"/>
</dbReference>
<reference evidence="8" key="1">
    <citation type="journal article" date="2021" name="Front. Microbiol.">
        <title>Comprehensive Comparative Genomics and Phenotyping of Methylobacterium Species.</title>
        <authorList>
            <person name="Alessa O."/>
            <person name="Ogura Y."/>
            <person name="Fujitani Y."/>
            <person name="Takami H."/>
            <person name="Hayashi T."/>
            <person name="Sahin N."/>
            <person name="Tani A."/>
        </authorList>
    </citation>
    <scope>NUCLEOTIDE SEQUENCE</scope>
    <source>
        <strain evidence="8">DSM 19015</strain>
    </source>
</reference>
<dbReference type="RefSeq" id="WP_238245855.1">
    <property type="nucleotide sequence ID" value="NZ_BPQP01000067.1"/>
</dbReference>
<dbReference type="PROSITE" id="PS00365">
    <property type="entry name" value="NIR_SIR"/>
    <property type="match status" value="1"/>
</dbReference>
<dbReference type="SUPFAM" id="SSF56014">
    <property type="entry name" value="Nitrite and sulphite reductase 4Fe-4S domain-like"/>
    <property type="match status" value="1"/>
</dbReference>
<comment type="caution">
    <text evidence="8">The sequence shown here is derived from an EMBL/GenBank/DDBJ whole genome shotgun (WGS) entry which is preliminary data.</text>
</comment>
<evidence type="ECO:0000256" key="1">
    <source>
        <dbReference type="ARBA" id="ARBA00022485"/>
    </source>
</evidence>
<dbReference type="EMBL" id="BPQP01000067">
    <property type="protein sequence ID" value="GJD96762.1"/>
    <property type="molecule type" value="Genomic_DNA"/>
</dbReference>
<accession>A0ABQ4S4S2</accession>
<dbReference type="Proteomes" id="UP001055125">
    <property type="component" value="Unassembled WGS sequence"/>
</dbReference>
<dbReference type="InterPro" id="IPR005117">
    <property type="entry name" value="NiRdtase/SiRdtase_haem-b_fer"/>
</dbReference>
<dbReference type="Gene3D" id="3.30.413.10">
    <property type="entry name" value="Sulfite Reductase Hemoprotein, domain 1"/>
    <property type="match status" value="2"/>
</dbReference>
<evidence type="ECO:0000259" key="7">
    <source>
        <dbReference type="Pfam" id="PF03460"/>
    </source>
</evidence>
<keyword evidence="4" id="KW-0560">Oxidoreductase</keyword>
<evidence type="ECO:0000256" key="5">
    <source>
        <dbReference type="ARBA" id="ARBA00023004"/>
    </source>
</evidence>
<keyword evidence="5" id="KW-0408">Iron</keyword>
<dbReference type="InterPro" id="IPR045854">
    <property type="entry name" value="NO2/SO3_Rdtase_4Fe4S_sf"/>
</dbReference>
<dbReference type="PANTHER" id="PTHR32439:SF9">
    <property type="entry name" value="BLR3264 PROTEIN"/>
    <property type="match status" value="1"/>
</dbReference>
<dbReference type="SUPFAM" id="SSF55124">
    <property type="entry name" value="Nitrite/Sulfite reductase N-terminal domain-like"/>
    <property type="match status" value="2"/>
</dbReference>
<dbReference type="Pfam" id="PF03460">
    <property type="entry name" value="NIR_SIR_ferr"/>
    <property type="match status" value="1"/>
</dbReference>
<keyword evidence="1" id="KW-0004">4Fe-4S</keyword>
<gene>
    <name evidence="8" type="ORF">OCOJLMKI_3987</name>
</gene>
<keyword evidence="6" id="KW-0411">Iron-sulfur</keyword>
<evidence type="ECO:0000256" key="2">
    <source>
        <dbReference type="ARBA" id="ARBA00022617"/>
    </source>
</evidence>
<dbReference type="InterPro" id="IPR006066">
    <property type="entry name" value="NO2/SO3_Rdtase_FeS/sirohaem_BS"/>
</dbReference>
<dbReference type="InterPro" id="IPR036136">
    <property type="entry name" value="Nit/Sulf_reduc_fer-like_dom_sf"/>
</dbReference>
<keyword evidence="3" id="KW-0479">Metal-binding</keyword>
<keyword evidence="9" id="KW-1185">Reference proteome</keyword>
<feature type="domain" description="Nitrite/Sulfite reductase ferredoxin-like" evidence="7">
    <location>
        <begin position="24"/>
        <end position="89"/>
    </location>
</feature>